<dbReference type="Gene3D" id="2.130.10.130">
    <property type="entry name" value="Integrin alpha, N-terminal"/>
    <property type="match status" value="1"/>
</dbReference>
<name>A0A5D0IK87_9FLAO</name>
<reference evidence="2 3" key="1">
    <citation type="submission" date="2019-08" db="EMBL/GenBank/DDBJ databases">
        <title>Seonamhaeicola sediminis sp. nov., isolated from marine sediment.</title>
        <authorList>
            <person name="Cao W.R."/>
        </authorList>
    </citation>
    <scope>NUCLEOTIDE SEQUENCE [LARGE SCALE GENOMIC DNA]</scope>
    <source>
        <strain evidence="2 3">B011</strain>
    </source>
</reference>
<gene>
    <name evidence="2" type="ORF">FUA24_06560</name>
</gene>
<dbReference type="Proteomes" id="UP000323930">
    <property type="component" value="Unassembled WGS sequence"/>
</dbReference>
<evidence type="ECO:0000313" key="2">
    <source>
        <dbReference type="EMBL" id="TYA84303.1"/>
    </source>
</evidence>
<dbReference type="Pfam" id="PF13517">
    <property type="entry name" value="FG-GAP_3"/>
    <property type="match status" value="4"/>
</dbReference>
<proteinExistence type="predicted"/>
<organism evidence="2 3">
    <name type="scientific">Seonamhaeicola marinus</name>
    <dbReference type="NCBI Taxonomy" id="1912246"/>
    <lineage>
        <taxon>Bacteria</taxon>
        <taxon>Pseudomonadati</taxon>
        <taxon>Bacteroidota</taxon>
        <taxon>Flavobacteriia</taxon>
        <taxon>Flavobacteriales</taxon>
        <taxon>Flavobacteriaceae</taxon>
    </lineage>
</organism>
<dbReference type="RefSeq" id="WP_148540771.1">
    <property type="nucleotide sequence ID" value="NZ_VSDQ01000409.1"/>
</dbReference>
<dbReference type="PANTHER" id="PTHR45460:SF2">
    <property type="entry name" value="ALPHA 1,3 GLUCANASE, GH71 FAMILY (EUROFUNG)"/>
    <property type="match status" value="1"/>
</dbReference>
<evidence type="ECO:0000256" key="1">
    <source>
        <dbReference type="ARBA" id="ARBA00022729"/>
    </source>
</evidence>
<dbReference type="EMBL" id="VSDQ01000409">
    <property type="protein sequence ID" value="TYA84303.1"/>
    <property type="molecule type" value="Genomic_DNA"/>
</dbReference>
<sequence length="433" mass="48513">MNIIKLNLKLKHTYIIPFYLICVLCYTCKSDKKEAKPKVTTEVKDKSPELFSKVSIGKSFNEPPQISHLAANDIDDDGYLDVIICDIKNDNISLIKQSSNNQFTETILSEDTNIPAHVQVLDFDLDGDKDLIVAGLGMLFPNNDKIGSVILLENDGHLNFTKHIAAENLARVADVRAGDIDGDGDMDLVTAQFGYDDGQTSWIENLGNWSFKNHSLQNVSGPINVELVDIDSDNDLDIISLVSQEWEEIYCFTNDGKGTFESKLLWGSSNEDFGSSGISISDINKDGKPDVLYTNGDAFDYIPPLPRPWHGIQWLENQGDLKFRYHRVCDFPGAFSARVIDFDKDGDEDIFAVSGFNYWEKPEAESLIWLENSGNNAFKKHTIAKTPTHLITMEIGDFNNDGFKDLVTAGVYVYPPYDNIDRVTLWLNKGATK</sequence>
<accession>A0A5D0IK87</accession>
<dbReference type="OrthoDB" id="9816120at2"/>
<dbReference type="PANTHER" id="PTHR45460">
    <property type="entry name" value="SIMILAR TO CYSTEINE PROTEINASE"/>
    <property type="match status" value="1"/>
</dbReference>
<keyword evidence="3" id="KW-1185">Reference proteome</keyword>
<protein>
    <submittedName>
        <fullName evidence="2">VCBS repeat-containing protein</fullName>
    </submittedName>
</protein>
<comment type="caution">
    <text evidence="2">The sequence shown here is derived from an EMBL/GenBank/DDBJ whole genome shotgun (WGS) entry which is preliminary data.</text>
</comment>
<dbReference type="InterPro" id="IPR013517">
    <property type="entry name" value="FG-GAP"/>
</dbReference>
<dbReference type="AlphaFoldDB" id="A0A5D0IK87"/>
<keyword evidence="1" id="KW-0732">Signal</keyword>
<dbReference type="SUPFAM" id="SSF69318">
    <property type="entry name" value="Integrin alpha N-terminal domain"/>
    <property type="match status" value="1"/>
</dbReference>
<dbReference type="InterPro" id="IPR028994">
    <property type="entry name" value="Integrin_alpha_N"/>
</dbReference>
<evidence type="ECO:0000313" key="3">
    <source>
        <dbReference type="Proteomes" id="UP000323930"/>
    </source>
</evidence>